<evidence type="ECO:0000313" key="2">
    <source>
        <dbReference type="EMBL" id="KAJ5182713.1"/>
    </source>
</evidence>
<evidence type="ECO:0000313" key="3">
    <source>
        <dbReference type="Proteomes" id="UP001146351"/>
    </source>
</evidence>
<reference evidence="2" key="1">
    <citation type="submission" date="2022-11" db="EMBL/GenBank/DDBJ databases">
        <authorList>
            <person name="Petersen C."/>
        </authorList>
    </citation>
    <scope>NUCLEOTIDE SEQUENCE</scope>
    <source>
        <strain evidence="2">IBT 21917</strain>
    </source>
</reference>
<evidence type="ECO:0008006" key="4">
    <source>
        <dbReference type="Google" id="ProtNLM"/>
    </source>
</evidence>
<gene>
    <name evidence="2" type="ORF">N7492_000329</name>
</gene>
<dbReference type="AlphaFoldDB" id="A0A9W9IPC3"/>
<dbReference type="Proteomes" id="UP001146351">
    <property type="component" value="Unassembled WGS sequence"/>
</dbReference>
<name>A0A9W9IPC3_9EURO</name>
<keyword evidence="3" id="KW-1185">Reference proteome</keyword>
<protein>
    <recommendedName>
        <fullName evidence="4">Cyanovirin-N domain-containing protein</fullName>
    </recommendedName>
</protein>
<dbReference type="EMBL" id="JAPQKO010000001">
    <property type="protein sequence ID" value="KAJ5182713.1"/>
    <property type="molecule type" value="Genomic_DNA"/>
</dbReference>
<organism evidence="2 3">
    <name type="scientific">Penicillium capsulatum</name>
    <dbReference type="NCBI Taxonomy" id="69766"/>
    <lineage>
        <taxon>Eukaryota</taxon>
        <taxon>Fungi</taxon>
        <taxon>Dikarya</taxon>
        <taxon>Ascomycota</taxon>
        <taxon>Pezizomycotina</taxon>
        <taxon>Eurotiomycetes</taxon>
        <taxon>Eurotiomycetidae</taxon>
        <taxon>Eurotiales</taxon>
        <taxon>Aspergillaceae</taxon>
        <taxon>Penicillium</taxon>
    </lineage>
</organism>
<sequence>MKFTTTFVFLASAALLTAATIPSKVVRPWYFCHSLNLQIGPGGGELESREAKNGYLEWRRGGDGKIFLLSRCELLTDSRDNIAEGNGRMIPKKDDEPADQRMCWVTDNGFDRYQQKNDEEAPEFDNDKFSCLVNTLTGSDDRHYHGGCWKNNDP</sequence>
<keyword evidence="1" id="KW-0732">Signal</keyword>
<feature type="signal peptide" evidence="1">
    <location>
        <begin position="1"/>
        <end position="19"/>
    </location>
</feature>
<proteinExistence type="predicted"/>
<feature type="chain" id="PRO_5040840269" description="Cyanovirin-N domain-containing protein" evidence="1">
    <location>
        <begin position="20"/>
        <end position="154"/>
    </location>
</feature>
<evidence type="ECO:0000256" key="1">
    <source>
        <dbReference type="SAM" id="SignalP"/>
    </source>
</evidence>
<accession>A0A9W9IPC3</accession>
<comment type="caution">
    <text evidence="2">The sequence shown here is derived from an EMBL/GenBank/DDBJ whole genome shotgun (WGS) entry which is preliminary data.</text>
</comment>
<reference evidence="2" key="2">
    <citation type="journal article" date="2023" name="IMA Fungus">
        <title>Comparative genomic study of the Penicillium genus elucidates a diverse pangenome and 15 lateral gene transfer events.</title>
        <authorList>
            <person name="Petersen C."/>
            <person name="Sorensen T."/>
            <person name="Nielsen M.R."/>
            <person name="Sondergaard T.E."/>
            <person name="Sorensen J.L."/>
            <person name="Fitzpatrick D.A."/>
            <person name="Frisvad J.C."/>
            <person name="Nielsen K.L."/>
        </authorList>
    </citation>
    <scope>NUCLEOTIDE SEQUENCE</scope>
    <source>
        <strain evidence="2">IBT 21917</strain>
    </source>
</reference>